<name>A0ABD5MMP9_9EURY</name>
<dbReference type="RefSeq" id="WP_222923504.1">
    <property type="nucleotide sequence ID" value="NZ_CP082287.1"/>
</dbReference>
<organism evidence="2 3">
    <name type="scientific">Halobaculum roseum</name>
    <dbReference type="NCBI Taxonomy" id="2175149"/>
    <lineage>
        <taxon>Archaea</taxon>
        <taxon>Methanobacteriati</taxon>
        <taxon>Methanobacteriota</taxon>
        <taxon>Stenosarchaea group</taxon>
        <taxon>Halobacteria</taxon>
        <taxon>Halobacteriales</taxon>
        <taxon>Haloferacaceae</taxon>
        <taxon>Halobaculum</taxon>
    </lineage>
</organism>
<evidence type="ECO:0000313" key="2">
    <source>
        <dbReference type="EMBL" id="MFB9823745.1"/>
    </source>
</evidence>
<sequence>MGVIEFDQFPPGTKELVAAIAEWKAQKYGDLKRGDTDYRVTQEEFTRRDLANETSLSFEQVRYRLQVLQREGYVKQWKRPGEQGSPEKIYIMTHKLQSHLQDTELQTAHEVSNVRPHELHELVSEIVIIREEIEEFRLRAGLSPHEKATTEENPDRYSREEHVREQKRRRPW</sequence>
<proteinExistence type="predicted"/>
<dbReference type="AlphaFoldDB" id="A0ABD5MMP9"/>
<feature type="compositionally biased region" description="Basic and acidic residues" evidence="1">
    <location>
        <begin position="143"/>
        <end position="164"/>
    </location>
</feature>
<accession>A0ABD5MMP9</accession>
<dbReference type="GeneID" id="67212437"/>
<protein>
    <submittedName>
        <fullName evidence="2">Uncharacterized protein</fullName>
    </submittedName>
</protein>
<gene>
    <name evidence="2" type="ORF">ACFFOL_06070</name>
</gene>
<dbReference type="InterPro" id="IPR036388">
    <property type="entry name" value="WH-like_DNA-bd_sf"/>
</dbReference>
<comment type="caution">
    <text evidence="2">The sequence shown here is derived from an EMBL/GenBank/DDBJ whole genome shotgun (WGS) entry which is preliminary data.</text>
</comment>
<reference evidence="2" key="1">
    <citation type="submission" date="2024-09" db="EMBL/GenBank/DDBJ databases">
        <authorList>
            <person name="Sun Q."/>
        </authorList>
    </citation>
    <scope>NUCLEOTIDE SEQUENCE [LARGE SCALE GENOMIC DNA]</scope>
    <source>
        <strain evidence="2">JCM 31273</strain>
    </source>
</reference>
<evidence type="ECO:0000256" key="1">
    <source>
        <dbReference type="SAM" id="MobiDB-lite"/>
    </source>
</evidence>
<dbReference type="Gene3D" id="1.10.10.10">
    <property type="entry name" value="Winged helix-like DNA-binding domain superfamily/Winged helix DNA-binding domain"/>
    <property type="match status" value="1"/>
</dbReference>
<dbReference type="SUPFAM" id="SSF46785">
    <property type="entry name" value="Winged helix' DNA-binding domain"/>
    <property type="match status" value="1"/>
</dbReference>
<dbReference type="InterPro" id="IPR036390">
    <property type="entry name" value="WH_DNA-bd_sf"/>
</dbReference>
<keyword evidence="3" id="KW-1185">Reference proteome</keyword>
<feature type="region of interest" description="Disordered" evidence="1">
    <location>
        <begin position="143"/>
        <end position="172"/>
    </location>
</feature>
<dbReference type="EMBL" id="JBHMAJ010000005">
    <property type="protein sequence ID" value="MFB9823745.1"/>
    <property type="molecule type" value="Genomic_DNA"/>
</dbReference>
<dbReference type="Proteomes" id="UP001589595">
    <property type="component" value="Unassembled WGS sequence"/>
</dbReference>
<evidence type="ECO:0000313" key="3">
    <source>
        <dbReference type="Proteomes" id="UP001589595"/>
    </source>
</evidence>